<name>A0ABS8VIN9_DATST</name>
<keyword evidence="3" id="KW-1185">Reference proteome</keyword>
<gene>
    <name evidence="2" type="ORF">HAX54_036878</name>
</gene>
<evidence type="ECO:0000313" key="3">
    <source>
        <dbReference type="Proteomes" id="UP000823775"/>
    </source>
</evidence>
<dbReference type="Proteomes" id="UP000823775">
    <property type="component" value="Unassembled WGS sequence"/>
</dbReference>
<protein>
    <submittedName>
        <fullName evidence="2">Uncharacterized protein</fullName>
    </submittedName>
</protein>
<comment type="caution">
    <text evidence="2">The sequence shown here is derived from an EMBL/GenBank/DDBJ whole genome shotgun (WGS) entry which is preliminary data.</text>
</comment>
<feature type="compositionally biased region" description="Basic and acidic residues" evidence="1">
    <location>
        <begin position="154"/>
        <end position="168"/>
    </location>
</feature>
<organism evidence="2 3">
    <name type="scientific">Datura stramonium</name>
    <name type="common">Jimsonweed</name>
    <name type="synonym">Common thornapple</name>
    <dbReference type="NCBI Taxonomy" id="4076"/>
    <lineage>
        <taxon>Eukaryota</taxon>
        <taxon>Viridiplantae</taxon>
        <taxon>Streptophyta</taxon>
        <taxon>Embryophyta</taxon>
        <taxon>Tracheophyta</taxon>
        <taxon>Spermatophyta</taxon>
        <taxon>Magnoliopsida</taxon>
        <taxon>eudicotyledons</taxon>
        <taxon>Gunneridae</taxon>
        <taxon>Pentapetalae</taxon>
        <taxon>asterids</taxon>
        <taxon>lamiids</taxon>
        <taxon>Solanales</taxon>
        <taxon>Solanaceae</taxon>
        <taxon>Solanoideae</taxon>
        <taxon>Datureae</taxon>
        <taxon>Datura</taxon>
    </lineage>
</organism>
<evidence type="ECO:0000256" key="1">
    <source>
        <dbReference type="SAM" id="MobiDB-lite"/>
    </source>
</evidence>
<feature type="compositionally biased region" description="Acidic residues" evidence="1">
    <location>
        <begin position="136"/>
        <end position="153"/>
    </location>
</feature>
<feature type="region of interest" description="Disordered" evidence="1">
    <location>
        <begin position="94"/>
        <end position="177"/>
    </location>
</feature>
<reference evidence="2 3" key="1">
    <citation type="journal article" date="2021" name="BMC Genomics">
        <title>Datura genome reveals duplications of psychoactive alkaloid biosynthetic genes and high mutation rate following tissue culture.</title>
        <authorList>
            <person name="Rajewski A."/>
            <person name="Carter-House D."/>
            <person name="Stajich J."/>
            <person name="Litt A."/>
        </authorList>
    </citation>
    <scope>NUCLEOTIDE SEQUENCE [LARGE SCALE GENOMIC DNA]</scope>
    <source>
        <strain evidence="2">AR-01</strain>
    </source>
</reference>
<sequence>MGCCKKAWLMVPSHCYYSECPVSESNQLSLRTGHCWLKQVMVSLVLTNYCKPEIQGKNLGTHSTGRYENKRPVLCACTMTSLVYKKQQEAAARKEIAKRRAKSKAHEAAAATASPPQSDKGSDETESDGDNPPLDNVEEDNDDVEESGDDDTDAKEFGDKESVAEKSNKQVGDSEPATTLEARSKIWFLLGSRDVYYTGLNLNEKGNPSRSIQEEPKIQIDALNEVLELKRLFEGYNMYWMAKTPGKYNMEMVCEFYANYYCTLEKKAPSKNSIKKELVLDSVRIRAIPVDILERTITRVLMGGDYLVPTRNTEHDYRIEAMKGIRKLSTRTKSCTFSGCTILLLKIRREKNGSQVEDRSTRLP</sequence>
<evidence type="ECO:0000313" key="2">
    <source>
        <dbReference type="EMBL" id="MCD9646724.1"/>
    </source>
</evidence>
<accession>A0ABS8VIN9</accession>
<dbReference type="EMBL" id="JACEIK010004903">
    <property type="protein sequence ID" value="MCD9646724.1"/>
    <property type="molecule type" value="Genomic_DNA"/>
</dbReference>
<proteinExistence type="predicted"/>